<dbReference type="Proteomes" id="UP000824540">
    <property type="component" value="Unassembled WGS sequence"/>
</dbReference>
<proteinExistence type="predicted"/>
<comment type="caution">
    <text evidence="2">The sequence shown here is derived from an EMBL/GenBank/DDBJ whole genome shotgun (WGS) entry which is preliminary data.</text>
</comment>
<protein>
    <submittedName>
        <fullName evidence="2">Uncharacterized protein</fullName>
    </submittedName>
</protein>
<dbReference type="AlphaFoldDB" id="A0A8T2NIS7"/>
<organism evidence="2 3">
    <name type="scientific">Albula glossodonta</name>
    <name type="common">roundjaw bonefish</name>
    <dbReference type="NCBI Taxonomy" id="121402"/>
    <lineage>
        <taxon>Eukaryota</taxon>
        <taxon>Metazoa</taxon>
        <taxon>Chordata</taxon>
        <taxon>Craniata</taxon>
        <taxon>Vertebrata</taxon>
        <taxon>Euteleostomi</taxon>
        <taxon>Actinopterygii</taxon>
        <taxon>Neopterygii</taxon>
        <taxon>Teleostei</taxon>
        <taxon>Albuliformes</taxon>
        <taxon>Albulidae</taxon>
        <taxon>Albula</taxon>
    </lineage>
</organism>
<accession>A0A8T2NIS7</accession>
<reference evidence="2" key="1">
    <citation type="thesis" date="2021" institute="BYU ScholarsArchive" country="Provo, UT, USA">
        <title>Applications of and Algorithms for Genome Assembly and Genomic Analyses with an Emphasis on Marine Teleosts.</title>
        <authorList>
            <person name="Pickett B.D."/>
        </authorList>
    </citation>
    <scope>NUCLEOTIDE SEQUENCE</scope>
    <source>
        <strain evidence="2">HI-2016</strain>
    </source>
</reference>
<gene>
    <name evidence="2" type="ORF">JZ751_028545</name>
</gene>
<name>A0A8T2NIS7_9TELE</name>
<feature type="non-terminal residue" evidence="2">
    <location>
        <position position="1"/>
    </location>
</feature>
<dbReference type="EMBL" id="JAFBMS010000085">
    <property type="protein sequence ID" value="KAG9337528.1"/>
    <property type="molecule type" value="Genomic_DNA"/>
</dbReference>
<evidence type="ECO:0000256" key="1">
    <source>
        <dbReference type="SAM" id="MobiDB-lite"/>
    </source>
</evidence>
<sequence length="116" mass="12718">VGVDEKQALQPHSRPPPPPPSPTSLPSPVRCDAFLTPARCSGKPSPLSWSLWVLPALVRTTQRRSVVRLGCADALHSHLGPCCDANAGTRPRKGRERERERECVLCVFLERVCVCV</sequence>
<keyword evidence="3" id="KW-1185">Reference proteome</keyword>
<evidence type="ECO:0000313" key="3">
    <source>
        <dbReference type="Proteomes" id="UP000824540"/>
    </source>
</evidence>
<feature type="region of interest" description="Disordered" evidence="1">
    <location>
        <begin position="1"/>
        <end position="27"/>
    </location>
</feature>
<feature type="compositionally biased region" description="Pro residues" evidence="1">
    <location>
        <begin position="13"/>
        <end position="25"/>
    </location>
</feature>
<evidence type="ECO:0000313" key="2">
    <source>
        <dbReference type="EMBL" id="KAG9337528.1"/>
    </source>
</evidence>